<keyword evidence="3" id="KW-0511">Multifunctional enzyme</keyword>
<proteinExistence type="inferred from homology"/>
<reference evidence="10 11" key="1">
    <citation type="submission" date="2021-01" db="EMBL/GenBank/DDBJ databases">
        <title>Genomic Encyclopedia of Type Strains, Phase IV (KMG-IV): sequencing the most valuable type-strain genomes for metagenomic binning, comparative biology and taxonomic classification.</title>
        <authorList>
            <person name="Goeker M."/>
        </authorList>
    </citation>
    <scope>NUCLEOTIDE SEQUENCE [LARGE SCALE GENOMIC DNA]</scope>
    <source>
        <strain evidence="10 11">DSM 23711</strain>
    </source>
</reference>
<dbReference type="EMBL" id="JAFBDR010000001">
    <property type="protein sequence ID" value="MBM7569892.1"/>
    <property type="molecule type" value="Genomic_DNA"/>
</dbReference>
<evidence type="ECO:0000256" key="4">
    <source>
        <dbReference type="ARBA" id="ARBA00047806"/>
    </source>
</evidence>
<protein>
    <recommendedName>
        <fullName evidence="7 8">Multifunctional fusion protein</fullName>
    </recommendedName>
    <domain>
        <recommendedName>
            <fullName evidence="8">Peptide methionine sulfoxide reductase MsrA</fullName>
            <shortName evidence="8">Protein-methionine-S-oxide reductase</shortName>
            <ecNumber evidence="8">1.8.4.11</ecNumber>
        </recommendedName>
        <alternativeName>
            <fullName evidence="8">Peptide-methionine (S)-S-oxide reductase</fullName>
            <shortName evidence="8">Peptide Met(O) reductase</shortName>
        </alternativeName>
    </domain>
    <domain>
        <recommendedName>
            <fullName evidence="7">Peptide methionine sulfoxide reductase MsrB</fullName>
            <ecNumber evidence="7">1.8.4.12</ecNumber>
        </recommendedName>
        <alternativeName>
            <fullName evidence="7">Peptide-methionine (R)-S-oxide reductase</fullName>
        </alternativeName>
    </domain>
</protein>
<dbReference type="Gene3D" id="2.170.150.20">
    <property type="entry name" value="Peptide methionine sulfoxide reductase"/>
    <property type="match status" value="1"/>
</dbReference>
<dbReference type="NCBIfam" id="TIGR00357">
    <property type="entry name" value="peptide-methionine (R)-S-oxide reductase MsrB"/>
    <property type="match status" value="1"/>
</dbReference>
<evidence type="ECO:0000259" key="9">
    <source>
        <dbReference type="PROSITE" id="PS51790"/>
    </source>
</evidence>
<comment type="catalytic activity">
    <reaction evidence="5 7">
        <text>L-methionyl-[protein] + [thioredoxin]-disulfide + H2O = L-methionyl-(R)-S-oxide-[protein] + [thioredoxin]-dithiol</text>
        <dbReference type="Rhea" id="RHEA:24164"/>
        <dbReference type="Rhea" id="RHEA-COMP:10698"/>
        <dbReference type="Rhea" id="RHEA-COMP:10700"/>
        <dbReference type="Rhea" id="RHEA-COMP:12313"/>
        <dbReference type="Rhea" id="RHEA-COMP:12314"/>
        <dbReference type="ChEBI" id="CHEBI:15377"/>
        <dbReference type="ChEBI" id="CHEBI:16044"/>
        <dbReference type="ChEBI" id="CHEBI:29950"/>
        <dbReference type="ChEBI" id="CHEBI:45764"/>
        <dbReference type="ChEBI" id="CHEBI:50058"/>
        <dbReference type="EC" id="1.8.4.12"/>
    </reaction>
</comment>
<evidence type="ECO:0000256" key="2">
    <source>
        <dbReference type="ARBA" id="ARBA00023002"/>
    </source>
</evidence>
<dbReference type="InterPro" id="IPR002579">
    <property type="entry name" value="Met_Sox_Rdtase_MsrB_dom"/>
</dbReference>
<gene>
    <name evidence="8" type="primary">msrA</name>
    <name evidence="7" type="synonym">msrB</name>
    <name evidence="10" type="ORF">JOC48_000361</name>
</gene>
<evidence type="ECO:0000256" key="6">
    <source>
        <dbReference type="ARBA" id="ARBA00048782"/>
    </source>
</evidence>
<dbReference type="Gene3D" id="3.30.1060.10">
    <property type="entry name" value="Peptide methionine sulphoxide reductase MsrA"/>
    <property type="match status" value="1"/>
</dbReference>
<dbReference type="EC" id="1.8.4.11" evidence="8"/>
<dbReference type="GO" id="GO:0008113">
    <property type="term" value="F:peptide-methionine (S)-S-oxide reductase activity"/>
    <property type="evidence" value="ECO:0007669"/>
    <property type="project" value="UniProtKB-EC"/>
</dbReference>
<evidence type="ECO:0000313" key="11">
    <source>
        <dbReference type="Proteomes" id="UP001296943"/>
    </source>
</evidence>
<comment type="catalytic activity">
    <reaction evidence="4 8">
        <text>L-methionyl-[protein] + [thioredoxin]-disulfide + H2O = L-methionyl-(S)-S-oxide-[protein] + [thioredoxin]-dithiol</text>
        <dbReference type="Rhea" id="RHEA:14217"/>
        <dbReference type="Rhea" id="RHEA-COMP:10698"/>
        <dbReference type="Rhea" id="RHEA-COMP:10700"/>
        <dbReference type="Rhea" id="RHEA-COMP:12313"/>
        <dbReference type="Rhea" id="RHEA-COMP:12315"/>
        <dbReference type="ChEBI" id="CHEBI:15377"/>
        <dbReference type="ChEBI" id="CHEBI:16044"/>
        <dbReference type="ChEBI" id="CHEBI:29950"/>
        <dbReference type="ChEBI" id="CHEBI:44120"/>
        <dbReference type="ChEBI" id="CHEBI:50058"/>
        <dbReference type="EC" id="1.8.4.11"/>
    </reaction>
</comment>
<dbReference type="PANTHER" id="PTHR43774">
    <property type="entry name" value="PEPTIDE METHIONINE SULFOXIDE REDUCTASE"/>
    <property type="match status" value="1"/>
</dbReference>
<dbReference type="InterPro" id="IPR002569">
    <property type="entry name" value="Met_Sox_Rdtase_MsrA_dom"/>
</dbReference>
<dbReference type="EC" id="1.8.4.12" evidence="7"/>
<evidence type="ECO:0000256" key="7">
    <source>
        <dbReference type="HAMAP-Rule" id="MF_01400"/>
    </source>
</evidence>
<evidence type="ECO:0000256" key="5">
    <source>
        <dbReference type="ARBA" id="ARBA00048488"/>
    </source>
</evidence>
<dbReference type="SUPFAM" id="SSF51316">
    <property type="entry name" value="Mss4-like"/>
    <property type="match status" value="1"/>
</dbReference>
<organism evidence="10 11">
    <name type="scientific">Aquibacillus albus</name>
    <dbReference type="NCBI Taxonomy" id="1168171"/>
    <lineage>
        <taxon>Bacteria</taxon>
        <taxon>Bacillati</taxon>
        <taxon>Bacillota</taxon>
        <taxon>Bacilli</taxon>
        <taxon>Bacillales</taxon>
        <taxon>Bacillaceae</taxon>
        <taxon>Aquibacillus</taxon>
    </lineage>
</organism>
<dbReference type="PANTHER" id="PTHR43774:SF1">
    <property type="entry name" value="PEPTIDE METHIONINE SULFOXIDE REDUCTASE MSRA 2"/>
    <property type="match status" value="1"/>
</dbReference>
<dbReference type="GO" id="GO:0033743">
    <property type="term" value="F:peptide-methionine (R)-S-oxide reductase activity"/>
    <property type="evidence" value="ECO:0007669"/>
    <property type="project" value="UniProtKB-EC"/>
</dbReference>
<dbReference type="Pfam" id="PF01641">
    <property type="entry name" value="SelR"/>
    <property type="match status" value="1"/>
</dbReference>
<comment type="function">
    <text evidence="8">Has an important function as a repair enzyme for proteins that have been inactivated by oxidation. Catalyzes the reversible oxidation-reduction of methionine sulfoxide in proteins to methionine.</text>
</comment>
<comment type="catalytic activity">
    <reaction evidence="6 8">
        <text>[thioredoxin]-disulfide + L-methionine + H2O = L-methionine (S)-S-oxide + [thioredoxin]-dithiol</text>
        <dbReference type="Rhea" id="RHEA:19993"/>
        <dbReference type="Rhea" id="RHEA-COMP:10698"/>
        <dbReference type="Rhea" id="RHEA-COMP:10700"/>
        <dbReference type="ChEBI" id="CHEBI:15377"/>
        <dbReference type="ChEBI" id="CHEBI:29950"/>
        <dbReference type="ChEBI" id="CHEBI:50058"/>
        <dbReference type="ChEBI" id="CHEBI:57844"/>
        <dbReference type="ChEBI" id="CHEBI:58772"/>
        <dbReference type="EC" id="1.8.4.11"/>
    </reaction>
</comment>
<evidence type="ECO:0000256" key="8">
    <source>
        <dbReference type="HAMAP-Rule" id="MF_01401"/>
    </source>
</evidence>
<comment type="similarity">
    <text evidence="7">Belongs to the MsrB Met sulfoxide reductase family.</text>
</comment>
<dbReference type="SUPFAM" id="SSF55068">
    <property type="entry name" value="Peptide methionine sulfoxide reductase"/>
    <property type="match status" value="1"/>
</dbReference>
<comment type="similarity">
    <text evidence="1 8">Belongs to the MsrA Met sulfoxide reductase family.</text>
</comment>
<dbReference type="InterPro" id="IPR036509">
    <property type="entry name" value="Met_Sox_Rdtase_MsrA_sf"/>
</dbReference>
<sequence>MTEKIELATFAGGCFWCMVEPFDQRPGIKQVISGYTGGETENPTYEEVCSNTTGHVEAIQITYDPTIFPYEKLLDIFWKQIDPTDPGGQFNDRGESYQTVIFYHNEQQKVLAEESKRKLEESGKFNKPIATQILPAKTFYRAEEKHQDYYKKQSFHYRLYKKGSGREDFIKNHWSKKYDKSELKQKLTPIQYQVTQENGTERPFQNEYWDHNEDGIYVDIISGEPLFSSLDKYDAGCGWPSFTKPIDRHHLKENMDTSHGMRRIEIRSNESDSHLGHVFDDGPVDRGGQRYCMNSAAMRFIPKHKMEAEGYGYLAYLFDEDKS</sequence>
<accession>A0ABS2MVK9</accession>
<comment type="caution">
    <text evidence="10">The sequence shown here is derived from an EMBL/GenBank/DDBJ whole genome shotgun (WGS) entry which is preliminary data.</text>
</comment>
<dbReference type="HAMAP" id="MF_01401">
    <property type="entry name" value="MsrA"/>
    <property type="match status" value="1"/>
</dbReference>
<dbReference type="Pfam" id="PF01625">
    <property type="entry name" value="PMSR"/>
    <property type="match status" value="1"/>
</dbReference>
<keyword evidence="11" id="KW-1185">Reference proteome</keyword>
<feature type="active site" description="Nucleophile" evidence="7">
    <location>
        <position position="292"/>
    </location>
</feature>
<comment type="caution">
    <text evidence="7">Lacks conserved residue(s) required for the propagation of feature annotation.</text>
</comment>
<feature type="domain" description="MsrB" evidence="9">
    <location>
        <begin position="180"/>
        <end position="303"/>
    </location>
</feature>
<evidence type="ECO:0000256" key="3">
    <source>
        <dbReference type="ARBA" id="ARBA00023268"/>
    </source>
</evidence>
<dbReference type="Proteomes" id="UP001296943">
    <property type="component" value="Unassembled WGS sequence"/>
</dbReference>
<keyword evidence="2 7" id="KW-0560">Oxidoreductase</keyword>
<name>A0ABS2MVK9_9BACI</name>
<evidence type="ECO:0000313" key="10">
    <source>
        <dbReference type="EMBL" id="MBM7569892.1"/>
    </source>
</evidence>
<feature type="active site" evidence="8">
    <location>
        <position position="14"/>
    </location>
</feature>
<dbReference type="HAMAP" id="MF_01400">
    <property type="entry name" value="MsrB"/>
    <property type="match status" value="1"/>
</dbReference>
<dbReference type="InterPro" id="IPR011057">
    <property type="entry name" value="Mss4-like_sf"/>
</dbReference>
<dbReference type="NCBIfam" id="TIGR00401">
    <property type="entry name" value="msrA"/>
    <property type="match status" value="1"/>
</dbReference>
<dbReference type="RefSeq" id="WP_338024213.1">
    <property type="nucleotide sequence ID" value="NZ_JAFBDR010000001.1"/>
</dbReference>
<evidence type="ECO:0000256" key="1">
    <source>
        <dbReference type="ARBA" id="ARBA00005591"/>
    </source>
</evidence>
<dbReference type="PROSITE" id="PS51790">
    <property type="entry name" value="MSRB"/>
    <property type="match status" value="1"/>
</dbReference>